<proteinExistence type="predicted"/>
<dbReference type="Proteomes" id="UP001642484">
    <property type="component" value="Unassembled WGS sequence"/>
</dbReference>
<protein>
    <submittedName>
        <fullName evidence="2">Uncharacterized protein</fullName>
    </submittedName>
</protein>
<reference evidence="2 3" key="1">
    <citation type="submission" date="2024-02" db="EMBL/GenBank/DDBJ databases">
        <authorList>
            <person name="Chen Y."/>
            <person name="Shah S."/>
            <person name="Dougan E. K."/>
            <person name="Thang M."/>
            <person name="Chan C."/>
        </authorList>
    </citation>
    <scope>NUCLEOTIDE SEQUENCE [LARGE SCALE GENOMIC DNA]</scope>
</reference>
<dbReference type="EMBL" id="CAXAMN010002914">
    <property type="protein sequence ID" value="CAK9002016.1"/>
    <property type="molecule type" value="Genomic_DNA"/>
</dbReference>
<feature type="region of interest" description="Disordered" evidence="1">
    <location>
        <begin position="35"/>
        <end position="65"/>
    </location>
</feature>
<comment type="caution">
    <text evidence="2">The sequence shown here is derived from an EMBL/GenBank/DDBJ whole genome shotgun (WGS) entry which is preliminary data.</text>
</comment>
<evidence type="ECO:0000256" key="1">
    <source>
        <dbReference type="SAM" id="MobiDB-lite"/>
    </source>
</evidence>
<gene>
    <name evidence="2" type="ORF">CCMP2556_LOCUS6694</name>
</gene>
<sequence>MGTLTCFRQVRLRLGAGPVWHIWPSATRFARTSSLERQAENPFPELKTKDPKQTSGSSRSWDDDTEWEAALEKASGKPSKKARLPRGPKDDLGDFILSLTVRRRKTGYALLRFQDLHPLQFGLVDVSKHGKDEAQQKALEIAAFLRELRKVAPQKLLQLAADGEEMDTLELESHNRKWKWIVALDDSTMDKGAPVNVREDQAQRTVSMLQGLLISDCKRIFKTAPYVLNPRRSRQRLGVRGGPSPQVRKEIFEEACQEVADFPVVRYGSGTVSEDTYLMSDAWATARLAQRVVLLAQKREDQKLMARLREQAMSSKQIKKLSEVILELHPRKESKELSDVLEKKVDQIVEENLYKLLDKELERRRSTQSEVEER</sequence>
<accession>A0ABP0IHD7</accession>
<organism evidence="2 3">
    <name type="scientific">Durusdinium trenchii</name>
    <dbReference type="NCBI Taxonomy" id="1381693"/>
    <lineage>
        <taxon>Eukaryota</taxon>
        <taxon>Sar</taxon>
        <taxon>Alveolata</taxon>
        <taxon>Dinophyceae</taxon>
        <taxon>Suessiales</taxon>
        <taxon>Symbiodiniaceae</taxon>
        <taxon>Durusdinium</taxon>
    </lineage>
</organism>
<keyword evidence="3" id="KW-1185">Reference proteome</keyword>
<evidence type="ECO:0000313" key="2">
    <source>
        <dbReference type="EMBL" id="CAK9002016.1"/>
    </source>
</evidence>
<evidence type="ECO:0000313" key="3">
    <source>
        <dbReference type="Proteomes" id="UP001642484"/>
    </source>
</evidence>
<name>A0ABP0IHD7_9DINO</name>